<proteinExistence type="predicted"/>
<evidence type="ECO:0000313" key="2">
    <source>
        <dbReference type="Proteomes" id="UP000789525"/>
    </source>
</evidence>
<organism evidence="1 2">
    <name type="scientific">Acaulospora colombiana</name>
    <dbReference type="NCBI Taxonomy" id="27376"/>
    <lineage>
        <taxon>Eukaryota</taxon>
        <taxon>Fungi</taxon>
        <taxon>Fungi incertae sedis</taxon>
        <taxon>Mucoromycota</taxon>
        <taxon>Glomeromycotina</taxon>
        <taxon>Glomeromycetes</taxon>
        <taxon>Diversisporales</taxon>
        <taxon>Acaulosporaceae</taxon>
        <taxon>Acaulospora</taxon>
    </lineage>
</organism>
<gene>
    <name evidence="1" type="ORF">ACOLOM_LOCUS13715</name>
</gene>
<keyword evidence="2" id="KW-1185">Reference proteome</keyword>
<feature type="non-terminal residue" evidence="1">
    <location>
        <position position="232"/>
    </location>
</feature>
<dbReference type="EMBL" id="CAJVPT010064195">
    <property type="protein sequence ID" value="CAG8769913.1"/>
    <property type="molecule type" value="Genomic_DNA"/>
</dbReference>
<protein>
    <submittedName>
        <fullName evidence="1">17283_t:CDS:1</fullName>
    </submittedName>
</protein>
<feature type="non-terminal residue" evidence="1">
    <location>
        <position position="1"/>
    </location>
</feature>
<name>A0ACA9QYU0_9GLOM</name>
<reference evidence="1" key="1">
    <citation type="submission" date="2021-06" db="EMBL/GenBank/DDBJ databases">
        <authorList>
            <person name="Kallberg Y."/>
            <person name="Tangrot J."/>
            <person name="Rosling A."/>
        </authorList>
    </citation>
    <scope>NUCLEOTIDE SEQUENCE</scope>
    <source>
        <strain evidence="1">CL356</strain>
    </source>
</reference>
<sequence length="232" mass="24713">RVREMRHEEDALSEAGSTTSSTVMESLSRLGNRAWKGMVNEVEDEDRSPSPDDRFETRVEAPPTLTVTSPVSETSNSKSFFSFGGGLGSKITESVWKGMTNQVDSPEPSPEASPVPSPTVPRHSASIPPIQNHRMVAPIPSSTPEQNASTTWSGDGAASWAKGYASKLWNSNTASSLSRAGTVLKNRASDAWSQGSVSEAEPRSTTHSPSQSIQFDKRSSAGSSRADGFASP</sequence>
<comment type="caution">
    <text evidence="1">The sequence shown here is derived from an EMBL/GenBank/DDBJ whole genome shotgun (WGS) entry which is preliminary data.</text>
</comment>
<evidence type="ECO:0000313" key="1">
    <source>
        <dbReference type="EMBL" id="CAG8769913.1"/>
    </source>
</evidence>
<accession>A0ACA9QYU0</accession>
<dbReference type="Proteomes" id="UP000789525">
    <property type="component" value="Unassembled WGS sequence"/>
</dbReference>